<evidence type="ECO:0000313" key="2">
    <source>
        <dbReference type="EMBL" id="KAK4747836.1"/>
    </source>
</evidence>
<reference evidence="2 3" key="1">
    <citation type="journal article" date="2023" name="Hortic Res">
        <title>Pangenome of water caltrop reveals structural variations and asymmetric subgenome divergence after allopolyploidization.</title>
        <authorList>
            <person name="Zhang X."/>
            <person name="Chen Y."/>
            <person name="Wang L."/>
            <person name="Yuan Y."/>
            <person name="Fang M."/>
            <person name="Shi L."/>
            <person name="Lu R."/>
            <person name="Comes H.P."/>
            <person name="Ma Y."/>
            <person name="Chen Y."/>
            <person name="Huang G."/>
            <person name="Zhou Y."/>
            <person name="Zheng Z."/>
            <person name="Qiu Y."/>
        </authorList>
    </citation>
    <scope>NUCLEOTIDE SEQUENCE [LARGE SCALE GENOMIC DNA]</scope>
    <source>
        <tissue evidence="2">Roots</tissue>
    </source>
</reference>
<feature type="transmembrane region" description="Helical" evidence="1">
    <location>
        <begin position="122"/>
        <end position="145"/>
    </location>
</feature>
<dbReference type="GO" id="GO:0010100">
    <property type="term" value="P:negative regulation of photomorphogenesis"/>
    <property type="evidence" value="ECO:0007669"/>
    <property type="project" value="InterPro"/>
</dbReference>
<gene>
    <name evidence="2" type="ORF">SAY87_014422</name>
</gene>
<feature type="transmembrane region" description="Helical" evidence="1">
    <location>
        <begin position="151"/>
        <end position="173"/>
    </location>
</feature>
<organism evidence="2 3">
    <name type="scientific">Trapa incisa</name>
    <dbReference type="NCBI Taxonomy" id="236973"/>
    <lineage>
        <taxon>Eukaryota</taxon>
        <taxon>Viridiplantae</taxon>
        <taxon>Streptophyta</taxon>
        <taxon>Embryophyta</taxon>
        <taxon>Tracheophyta</taxon>
        <taxon>Spermatophyta</taxon>
        <taxon>Magnoliopsida</taxon>
        <taxon>eudicotyledons</taxon>
        <taxon>Gunneridae</taxon>
        <taxon>Pentapetalae</taxon>
        <taxon>rosids</taxon>
        <taxon>malvids</taxon>
        <taxon>Myrtales</taxon>
        <taxon>Lythraceae</taxon>
        <taxon>Trapa</taxon>
    </lineage>
</organism>
<comment type="caution">
    <text evidence="2">The sequence shown here is derived from an EMBL/GenBank/DDBJ whole genome shotgun (WGS) entry which is preliminary data.</text>
</comment>
<protein>
    <submittedName>
        <fullName evidence="2">Uncharacterized protein</fullName>
    </submittedName>
</protein>
<dbReference type="Gene3D" id="6.10.140.920">
    <property type="match status" value="1"/>
</dbReference>
<dbReference type="PANTHER" id="PTHR35474:SF1">
    <property type="entry name" value="ATP PHOSPHORIBOSYLTRANSFERASE REGULATORY SUBUNIT"/>
    <property type="match status" value="1"/>
</dbReference>
<dbReference type="Proteomes" id="UP001345219">
    <property type="component" value="Chromosome 12"/>
</dbReference>
<evidence type="ECO:0000313" key="3">
    <source>
        <dbReference type="Proteomes" id="UP001345219"/>
    </source>
</evidence>
<keyword evidence="1" id="KW-0812">Transmembrane</keyword>
<name>A0AAN7GJY5_9MYRT</name>
<keyword evidence="3" id="KW-1185">Reference proteome</keyword>
<accession>A0AAN7GJY5</accession>
<dbReference type="EMBL" id="JAXIOK010000019">
    <property type="protein sequence ID" value="KAK4747836.1"/>
    <property type="molecule type" value="Genomic_DNA"/>
</dbReference>
<dbReference type="AlphaFoldDB" id="A0AAN7GJY5"/>
<dbReference type="GO" id="GO:0009787">
    <property type="term" value="P:regulation of abscisic acid-activated signaling pathway"/>
    <property type="evidence" value="ECO:0007669"/>
    <property type="project" value="InterPro"/>
</dbReference>
<evidence type="ECO:0000256" key="1">
    <source>
        <dbReference type="SAM" id="Phobius"/>
    </source>
</evidence>
<keyword evidence="1" id="KW-0472">Membrane</keyword>
<sequence>MVALSTTLLRGSPLRLPTKLRRTFSSPGRQNFTLHFNSHIWRASSRSPNLSQEGADRDYESVSGSRIWSRTISSVYGVDREYGDEEDDSDDEEDRSLDLLVRFVQNVFRKISKRARRAVRSVLPISIPTELVAFSVNGVLLLAFLWISKAFLEVVCTLGSVVFVSILLIRGIWTGVTYLQEARFHKLNGIDDDPPTWTNAQPGGGGGPTLDSGTGQLFEAHRSANIRELNMIMTQATDQLEAEKRRGEGLDKAAMSGVSGGPGRFWWESPVEEINNMGELEQLRSSLEELKMNIVGHSTRLMMDTSNSFMVPFLGPDCTDHHGDQFDRKPNLDQVNNAATIVQYLSFPQENGLF</sequence>
<proteinExistence type="predicted"/>
<dbReference type="PANTHER" id="PTHR35474">
    <property type="entry name" value="ATP PHOSPHORIBOSYLTRANSFERASE REGULATORY SUBUNIT"/>
    <property type="match status" value="1"/>
</dbReference>
<keyword evidence="1" id="KW-1133">Transmembrane helix</keyword>
<dbReference type="InterPro" id="IPR039324">
    <property type="entry name" value="SHW1"/>
</dbReference>